<evidence type="ECO:0000256" key="7">
    <source>
        <dbReference type="SAM" id="Phobius"/>
    </source>
</evidence>
<keyword evidence="4 7" id="KW-0812">Transmembrane</keyword>
<dbReference type="Pfam" id="PF08449">
    <property type="entry name" value="UAA"/>
    <property type="match status" value="1"/>
</dbReference>
<feature type="transmembrane region" description="Helical" evidence="7">
    <location>
        <begin position="269"/>
        <end position="294"/>
    </location>
</feature>
<feature type="transmembrane region" description="Helical" evidence="7">
    <location>
        <begin position="20"/>
        <end position="46"/>
    </location>
</feature>
<dbReference type="GO" id="GO:0000139">
    <property type="term" value="C:Golgi membrane"/>
    <property type="evidence" value="ECO:0007669"/>
    <property type="project" value="TreeGrafter"/>
</dbReference>
<comment type="subcellular location">
    <subcellularLocation>
        <location evidence="1">Endomembrane system</location>
        <topology evidence="1">Multi-pass membrane protein</topology>
    </subcellularLocation>
</comment>
<dbReference type="PANTHER" id="PTHR10778">
    <property type="entry name" value="SOLUTE CARRIER FAMILY 35 MEMBER B"/>
    <property type="match status" value="1"/>
</dbReference>
<dbReference type="EMBL" id="JANBPT010000013">
    <property type="protein sequence ID" value="KAJ1930202.1"/>
    <property type="molecule type" value="Genomic_DNA"/>
</dbReference>
<evidence type="ECO:0000256" key="1">
    <source>
        <dbReference type="ARBA" id="ARBA00004127"/>
    </source>
</evidence>
<keyword evidence="2" id="KW-0813">Transport</keyword>
<evidence type="ECO:0000313" key="9">
    <source>
        <dbReference type="Proteomes" id="UP001150569"/>
    </source>
</evidence>
<keyword evidence="6 7" id="KW-0472">Membrane</keyword>
<evidence type="ECO:0000256" key="4">
    <source>
        <dbReference type="ARBA" id="ARBA00022692"/>
    </source>
</evidence>
<evidence type="ECO:0000256" key="2">
    <source>
        <dbReference type="ARBA" id="ARBA00022448"/>
    </source>
</evidence>
<dbReference type="PANTHER" id="PTHR10778:SF4">
    <property type="entry name" value="NUCLEOTIDE SUGAR TRANSPORTER SLC35B4"/>
    <property type="match status" value="1"/>
</dbReference>
<feature type="transmembrane region" description="Helical" evidence="7">
    <location>
        <begin position="231"/>
        <end position="249"/>
    </location>
</feature>
<feature type="transmembrane region" description="Helical" evidence="7">
    <location>
        <begin position="133"/>
        <end position="151"/>
    </location>
</feature>
<comment type="caution">
    <text evidence="8">The sequence shown here is derived from an EMBL/GenBank/DDBJ whole genome shotgun (WGS) entry which is preliminary data.</text>
</comment>
<accession>A0A9W8AID1</accession>
<keyword evidence="5 7" id="KW-1133">Transmembrane helix</keyword>
<feature type="transmembrane region" description="Helical" evidence="7">
    <location>
        <begin position="158"/>
        <end position="175"/>
    </location>
</feature>
<evidence type="ECO:0000256" key="6">
    <source>
        <dbReference type="ARBA" id="ARBA00023136"/>
    </source>
</evidence>
<dbReference type="Proteomes" id="UP001150569">
    <property type="component" value="Unassembled WGS sequence"/>
</dbReference>
<dbReference type="OrthoDB" id="999962at2759"/>
<evidence type="ECO:0000256" key="5">
    <source>
        <dbReference type="ARBA" id="ARBA00022989"/>
    </source>
</evidence>
<evidence type="ECO:0000256" key="3">
    <source>
        <dbReference type="ARBA" id="ARBA00022597"/>
    </source>
</evidence>
<dbReference type="InterPro" id="IPR013657">
    <property type="entry name" value="SCL35B1-4/HUT1"/>
</dbReference>
<protein>
    <submittedName>
        <fullName evidence="8">Golgi uridine diphosphate-N- acetylglucosamine transporter</fullName>
    </submittedName>
</protein>
<evidence type="ECO:0000313" key="8">
    <source>
        <dbReference type="EMBL" id="KAJ1930202.1"/>
    </source>
</evidence>
<organism evidence="8 9">
    <name type="scientific">Tieghemiomyces parasiticus</name>
    <dbReference type="NCBI Taxonomy" id="78921"/>
    <lineage>
        <taxon>Eukaryota</taxon>
        <taxon>Fungi</taxon>
        <taxon>Fungi incertae sedis</taxon>
        <taxon>Zoopagomycota</taxon>
        <taxon>Kickxellomycotina</taxon>
        <taxon>Dimargaritomycetes</taxon>
        <taxon>Dimargaritales</taxon>
        <taxon>Dimargaritaceae</taxon>
        <taxon>Tieghemiomyces</taxon>
    </lineage>
</organism>
<feature type="transmembrane region" description="Helical" evidence="7">
    <location>
        <begin position="105"/>
        <end position="127"/>
    </location>
</feature>
<reference evidence="8" key="1">
    <citation type="submission" date="2022-07" db="EMBL/GenBank/DDBJ databases">
        <title>Phylogenomic reconstructions and comparative analyses of Kickxellomycotina fungi.</title>
        <authorList>
            <person name="Reynolds N.K."/>
            <person name="Stajich J.E."/>
            <person name="Barry K."/>
            <person name="Grigoriev I.V."/>
            <person name="Crous P."/>
            <person name="Smith M.E."/>
        </authorList>
    </citation>
    <scope>NUCLEOTIDE SEQUENCE</scope>
    <source>
        <strain evidence="8">RSA 861</strain>
    </source>
</reference>
<keyword evidence="3" id="KW-0762">Sugar transport</keyword>
<dbReference type="GO" id="GO:0005789">
    <property type="term" value="C:endoplasmic reticulum membrane"/>
    <property type="evidence" value="ECO:0007669"/>
    <property type="project" value="TreeGrafter"/>
</dbReference>
<gene>
    <name evidence="8" type="primary">YEA4_2</name>
    <name evidence="8" type="ORF">IWQ60_000527</name>
</gene>
<feature type="transmembrane region" description="Helical" evidence="7">
    <location>
        <begin position="195"/>
        <end position="215"/>
    </location>
</feature>
<proteinExistence type="predicted"/>
<dbReference type="GO" id="GO:0005464">
    <property type="term" value="F:UDP-xylose transmembrane transporter activity"/>
    <property type="evidence" value="ECO:0007669"/>
    <property type="project" value="TreeGrafter"/>
</dbReference>
<keyword evidence="9" id="KW-1185">Reference proteome</keyword>
<name>A0A9W8AID1_9FUNG</name>
<dbReference type="GO" id="GO:0005462">
    <property type="term" value="F:UDP-N-acetylglucosamine transmembrane transporter activity"/>
    <property type="evidence" value="ECO:0007669"/>
    <property type="project" value="TreeGrafter"/>
</dbReference>
<dbReference type="AlphaFoldDB" id="A0A9W8AID1"/>
<sequence length="377" mass="40489">MTAVGQPSPAPPVSPGHRGWLATVAVPDWAVIAALVFGGCCSNVFALESIVSEYPRAGNLITFTQFVAIALEGLGRQLEFPPSSSATRWRWIPRLRAPVVPLSRWLTMVVMYFTASVLNNWALAFHIAVPLHIVFRSGGLMMNMVLGYLAGGKRYTSGQILSVALVTAGVVTATLGSSQSGEGLLDHSGTTFTEWLVGIGFLVVAMVLIAALGLYQEITYRKYSNVWREGLFYNHALSLPFFLPLWPLIRDQAAALGRSPPVYASQWLTAYLPGVPVPGFLAVGVPVLWVYLALNVASHMLCATGVNRLVAVAPSLTVNLILNLRKLISLILSVIIFNNSLSVQTAVGCALAFAGSLIYSQTGRKPAATPVDPKKDQ</sequence>